<keyword evidence="10" id="KW-0793">Thylakoid</keyword>
<sequence length="518" mass="55672">MTTTNLLKPLGFSTDKALDTTYVADSVEPYSWWAGNFRFANLSGKLLGAHIAHAGLIVLWAGAMTLFELSHLDPAIPLYKQNLILLPHLASLGFGVGASGQIIDTSPYFAIGVLHLVSSAILGAGGLYHAVLGPETLDEKGFGYNWKDGKKMTTILGIHLVLLGIGALLFAIKATLAGGLYDPAIANLRIINHPTLNPLTIFGYLVGITPNGWTLQGMAAVNTLEDVVGGHLYIGAICILGGIWHIRTQPSQWAKGLFVWSGEAYLSYSQAALAYMGFFAAYFVWVNDTVYPSVFYGPVGTTTVDGVITPRTWLMLFQLIFASLLLAGHFWHGLRSRAIAAGFVFSKMKFNPNALFGDTQFNSEPLFEGIVQPFQNNPQLGNLATPINNSQITLTWVKNLPIYRKGLSPITRGLEIGMAHGYWLLGPFLKLGPFRNSDSALLAGGVSTSGLVVILSVGLFIYGIASFKGRNKPLGVLPANLQTDKDWSFFASGFLVGGLGGVIFACFILLEIGRAGIG</sequence>
<evidence type="ECO:0000256" key="1">
    <source>
        <dbReference type="ARBA" id="ARBA00004636"/>
    </source>
</evidence>
<feature type="transmembrane region" description="Helical" evidence="14">
    <location>
        <begin position="83"/>
        <end position="103"/>
    </location>
</feature>
<feature type="transmembrane region" description="Helical" evidence="14">
    <location>
        <begin position="227"/>
        <end position="244"/>
    </location>
</feature>
<evidence type="ECO:0000256" key="7">
    <source>
        <dbReference type="ARBA" id="ARBA00022836"/>
    </source>
</evidence>
<keyword evidence="11 14" id="KW-0472">Membrane</keyword>
<keyword evidence="17" id="KW-1185">Reference proteome</keyword>
<dbReference type="SUPFAM" id="SSF81568">
    <property type="entry name" value="Photosystem I reaction center subunit XI, PsaL"/>
    <property type="match status" value="1"/>
</dbReference>
<dbReference type="NCBIfam" id="TIGR03041">
    <property type="entry name" value="PS_antenn_a_b"/>
    <property type="match status" value="1"/>
</dbReference>
<dbReference type="InterPro" id="IPR036592">
    <property type="entry name" value="PSI_PsaL_sf"/>
</dbReference>
<keyword evidence="6 14" id="KW-0812">Transmembrane</keyword>
<evidence type="ECO:0000256" key="14">
    <source>
        <dbReference type="SAM" id="Phobius"/>
    </source>
</evidence>
<dbReference type="InterPro" id="IPR003757">
    <property type="entry name" value="PSI_PsaL"/>
</dbReference>
<keyword evidence="4" id="KW-0148">Chlorophyll</keyword>
<evidence type="ECO:0000256" key="13">
    <source>
        <dbReference type="ARBA" id="ARBA00033437"/>
    </source>
</evidence>
<protein>
    <recommendedName>
        <fullName evidence="3">Photosystem I reaction center subunit XI</fullName>
    </recommendedName>
    <alternativeName>
        <fullName evidence="12">PSI subunit V</fullName>
    </alternativeName>
    <alternativeName>
        <fullName evidence="13">PSI-L</fullName>
    </alternativeName>
</protein>
<evidence type="ECO:0000256" key="6">
    <source>
        <dbReference type="ARBA" id="ARBA00022692"/>
    </source>
</evidence>
<dbReference type="EMBL" id="JADEWZ010000010">
    <property type="protein sequence ID" value="MBE9115921.1"/>
    <property type="molecule type" value="Genomic_DNA"/>
</dbReference>
<dbReference type="GO" id="GO:0009767">
    <property type="term" value="P:photosynthetic electron transport chain"/>
    <property type="evidence" value="ECO:0007669"/>
    <property type="project" value="InterPro"/>
</dbReference>
<dbReference type="InterPro" id="IPR000932">
    <property type="entry name" value="PS_antenna-like"/>
</dbReference>
<keyword evidence="9" id="KW-0157">Chromophore</keyword>
<evidence type="ECO:0000259" key="15">
    <source>
        <dbReference type="Pfam" id="PF02605"/>
    </source>
</evidence>
<dbReference type="PANTHER" id="PTHR34803">
    <property type="entry name" value="PHOTOSYSTEM I REACTION CENTER SUBUNIT XI, CHLOROPLASTIC"/>
    <property type="match status" value="1"/>
</dbReference>
<dbReference type="SUPFAM" id="SSF161077">
    <property type="entry name" value="Photosystem II antenna protein-like"/>
    <property type="match status" value="1"/>
</dbReference>
<proteinExistence type="inferred from homology"/>
<dbReference type="GO" id="GO:0031676">
    <property type="term" value="C:plasma membrane-derived thylakoid membrane"/>
    <property type="evidence" value="ECO:0007669"/>
    <property type="project" value="UniProtKB-SubCell"/>
</dbReference>
<evidence type="ECO:0000256" key="9">
    <source>
        <dbReference type="ARBA" id="ARBA00022991"/>
    </source>
</evidence>
<feature type="transmembrane region" description="Helical" evidence="14">
    <location>
        <begin position="109"/>
        <end position="131"/>
    </location>
</feature>
<evidence type="ECO:0000256" key="3">
    <source>
        <dbReference type="ARBA" id="ARBA00019514"/>
    </source>
</evidence>
<dbReference type="Proteomes" id="UP000654482">
    <property type="component" value="Unassembled WGS sequence"/>
</dbReference>
<evidence type="ECO:0000256" key="12">
    <source>
        <dbReference type="ARBA" id="ARBA00032768"/>
    </source>
</evidence>
<evidence type="ECO:0000256" key="5">
    <source>
        <dbReference type="ARBA" id="ARBA00022531"/>
    </source>
</evidence>
<organism evidence="16 17">
    <name type="scientific">Lusitaniella coriacea LEGE 07157</name>
    <dbReference type="NCBI Taxonomy" id="945747"/>
    <lineage>
        <taxon>Bacteria</taxon>
        <taxon>Bacillati</taxon>
        <taxon>Cyanobacteriota</taxon>
        <taxon>Cyanophyceae</taxon>
        <taxon>Spirulinales</taxon>
        <taxon>Lusitaniellaceae</taxon>
        <taxon>Lusitaniella</taxon>
    </lineage>
</organism>
<reference evidence="16" key="1">
    <citation type="submission" date="2020-10" db="EMBL/GenBank/DDBJ databases">
        <authorList>
            <person name="Castelo-Branco R."/>
            <person name="Eusebio N."/>
            <person name="Adriana R."/>
            <person name="Vieira A."/>
            <person name="Brugerolle De Fraissinette N."/>
            <person name="Rezende De Castro R."/>
            <person name="Schneider M.P."/>
            <person name="Vasconcelos V."/>
            <person name="Leao P.N."/>
        </authorList>
    </citation>
    <scope>NUCLEOTIDE SEQUENCE</scope>
    <source>
        <strain evidence="16">LEGE 07157</strain>
    </source>
</reference>
<comment type="subcellular location">
    <subcellularLocation>
        <location evidence="1">Cellular thylakoid membrane</location>
        <topology evidence="1">Multi-pass membrane protein</topology>
    </subcellularLocation>
</comment>
<feature type="transmembrane region" description="Helical" evidence="14">
    <location>
        <begin position="313"/>
        <end position="331"/>
    </location>
</feature>
<accession>A0A8J7DVN1</accession>
<feature type="transmembrane region" description="Helical" evidence="14">
    <location>
        <begin position="152"/>
        <end position="172"/>
    </location>
</feature>
<dbReference type="Pfam" id="PF00421">
    <property type="entry name" value="PSII"/>
    <property type="match status" value="1"/>
</dbReference>
<dbReference type="Pfam" id="PF02605">
    <property type="entry name" value="PsaL"/>
    <property type="match status" value="1"/>
</dbReference>
<name>A0A8J7DVN1_9CYAN</name>
<evidence type="ECO:0000313" key="16">
    <source>
        <dbReference type="EMBL" id="MBE9115921.1"/>
    </source>
</evidence>
<feature type="domain" description="Photosystem I PsaL reaction centre subunit XI" evidence="15">
    <location>
        <begin position="371"/>
        <end position="510"/>
    </location>
</feature>
<feature type="transmembrane region" description="Helical" evidence="14">
    <location>
        <begin position="265"/>
        <end position="285"/>
    </location>
</feature>
<dbReference type="Gene3D" id="1.20.1240.10">
    <property type="entry name" value="Photosystem I PsaL, reaction centre subunit XI"/>
    <property type="match status" value="1"/>
</dbReference>
<dbReference type="AlphaFoldDB" id="A0A8J7DVN1"/>
<evidence type="ECO:0000313" key="17">
    <source>
        <dbReference type="Proteomes" id="UP000654482"/>
    </source>
</evidence>
<feature type="transmembrane region" description="Helical" evidence="14">
    <location>
        <begin position="440"/>
        <end position="467"/>
    </location>
</feature>
<keyword evidence="7" id="KW-0603">Photosystem I</keyword>
<dbReference type="GO" id="GO:0016168">
    <property type="term" value="F:chlorophyll binding"/>
    <property type="evidence" value="ECO:0007669"/>
    <property type="project" value="UniProtKB-KW"/>
</dbReference>
<evidence type="ECO:0000256" key="8">
    <source>
        <dbReference type="ARBA" id="ARBA00022989"/>
    </source>
</evidence>
<comment type="caution">
    <text evidence="16">The sequence shown here is derived from an EMBL/GenBank/DDBJ whole genome shotgun (WGS) entry which is preliminary data.</text>
</comment>
<keyword evidence="8 14" id="KW-1133">Transmembrane helix</keyword>
<feature type="transmembrane region" description="Helical" evidence="14">
    <location>
        <begin position="487"/>
        <end position="510"/>
    </location>
</feature>
<keyword evidence="5" id="KW-0602">Photosynthesis</keyword>
<gene>
    <name evidence="16" type="ORF">IQ249_08455</name>
</gene>
<dbReference type="InterPro" id="IPR036001">
    <property type="entry name" value="PS_II_antenna-like_sf"/>
</dbReference>
<evidence type="ECO:0000256" key="4">
    <source>
        <dbReference type="ARBA" id="ARBA00022494"/>
    </source>
</evidence>
<evidence type="ECO:0000256" key="2">
    <source>
        <dbReference type="ARBA" id="ARBA00008820"/>
    </source>
</evidence>
<feature type="transmembrane region" description="Helical" evidence="14">
    <location>
        <begin position="51"/>
        <end position="71"/>
    </location>
</feature>
<evidence type="ECO:0000256" key="11">
    <source>
        <dbReference type="ARBA" id="ARBA00023136"/>
    </source>
</evidence>
<evidence type="ECO:0000256" key="10">
    <source>
        <dbReference type="ARBA" id="ARBA00023078"/>
    </source>
</evidence>
<dbReference type="GO" id="GO:0009538">
    <property type="term" value="C:photosystem I reaction center"/>
    <property type="evidence" value="ECO:0007669"/>
    <property type="project" value="InterPro"/>
</dbReference>
<dbReference type="RefSeq" id="WP_194029016.1">
    <property type="nucleotide sequence ID" value="NZ_JADEWZ010000010.1"/>
</dbReference>
<dbReference type="InterPro" id="IPR022980">
    <property type="entry name" value="PSI_suXI"/>
</dbReference>
<dbReference type="PANTHER" id="PTHR34803:SF2">
    <property type="entry name" value="PHOTOSYSTEM I REACTION CENTER SUBUNIT XI, CHLOROPLASTIC"/>
    <property type="match status" value="1"/>
</dbReference>
<comment type="similarity">
    <text evidence="2">Belongs to the PsaL family.</text>
</comment>